<feature type="compositionally biased region" description="Polar residues" evidence="1">
    <location>
        <begin position="330"/>
        <end position="349"/>
    </location>
</feature>
<feature type="compositionally biased region" description="Polar residues" evidence="1">
    <location>
        <begin position="801"/>
        <end position="814"/>
    </location>
</feature>
<dbReference type="VEuPathDB" id="FungiDB:ATCC64974_50010"/>
<dbReference type="InterPro" id="IPR001849">
    <property type="entry name" value="PH_domain"/>
</dbReference>
<dbReference type="Proteomes" id="UP000197666">
    <property type="component" value="Unassembled WGS sequence"/>
</dbReference>
<gene>
    <name evidence="2" type="ORF">CAN33_0018270</name>
</gene>
<feature type="region of interest" description="Disordered" evidence="1">
    <location>
        <begin position="442"/>
        <end position="481"/>
    </location>
</feature>
<comment type="caution">
    <text evidence="2">The sequence shown here is derived from an EMBL/GenBank/DDBJ whole genome shotgun (WGS) entry which is preliminary data.</text>
</comment>
<dbReference type="AlphaFoldDB" id="A0A254UGX5"/>
<protein>
    <submittedName>
        <fullName evidence="2">Putative phosphatidate cytidylyltransferase domain protein</fullName>
    </submittedName>
</protein>
<feature type="compositionally biased region" description="Polar residues" evidence="1">
    <location>
        <begin position="216"/>
        <end position="232"/>
    </location>
</feature>
<evidence type="ECO:0000313" key="2">
    <source>
        <dbReference type="EMBL" id="TPR08324.1"/>
    </source>
</evidence>
<proteinExistence type="predicted"/>
<reference evidence="3" key="1">
    <citation type="submission" date="2018-10" db="EMBL/GenBank/DDBJ databases">
        <title>FDA dAtabase for Regulatory Grade micrObial Sequences (FDA-ARGOS): Supporting development and validation of Infectious Disease Dx tests.</title>
        <authorList>
            <person name="Kerrigan L."/>
            <person name="Tallon L."/>
            <person name="Sadzewicz L."/>
            <person name="Sengamalay N."/>
            <person name="Ott S."/>
            <person name="Godinez A."/>
            <person name="Nagaraj S."/>
            <person name="Vavikolanu K."/>
            <person name="Nadendla S."/>
            <person name="George J."/>
            <person name="Sichtig H."/>
        </authorList>
    </citation>
    <scope>NUCLEOTIDE SEQUENCE [LARGE SCALE GENOMIC DNA]</scope>
    <source>
        <strain evidence="3">FDAARGOS_311</strain>
    </source>
</reference>
<feature type="region of interest" description="Disordered" evidence="1">
    <location>
        <begin position="311"/>
        <end position="351"/>
    </location>
</feature>
<organism evidence="2 3">
    <name type="scientific">Aspergillus niger</name>
    <dbReference type="NCBI Taxonomy" id="5061"/>
    <lineage>
        <taxon>Eukaryota</taxon>
        <taxon>Fungi</taxon>
        <taxon>Dikarya</taxon>
        <taxon>Ascomycota</taxon>
        <taxon>Pezizomycotina</taxon>
        <taxon>Eurotiomycetes</taxon>
        <taxon>Eurotiomycetidae</taxon>
        <taxon>Eurotiales</taxon>
        <taxon>Aspergillaceae</taxon>
        <taxon>Aspergillus</taxon>
        <taxon>Aspergillus subgen. Circumdati</taxon>
    </lineage>
</organism>
<accession>A0A254UGX5</accession>
<dbReference type="SUPFAM" id="SSF50729">
    <property type="entry name" value="PH domain-like"/>
    <property type="match status" value="1"/>
</dbReference>
<dbReference type="Gene3D" id="1.10.150.50">
    <property type="entry name" value="Transcription Factor, Ets-1"/>
    <property type="match status" value="1"/>
</dbReference>
<evidence type="ECO:0000313" key="3">
    <source>
        <dbReference type="Proteomes" id="UP000197666"/>
    </source>
</evidence>
<feature type="compositionally biased region" description="Basic residues" evidence="1">
    <location>
        <begin position="1"/>
        <end position="10"/>
    </location>
</feature>
<dbReference type="InterPro" id="IPR011993">
    <property type="entry name" value="PH-like_dom_sf"/>
</dbReference>
<feature type="region of interest" description="Disordered" evidence="1">
    <location>
        <begin position="538"/>
        <end position="581"/>
    </location>
</feature>
<sequence length="967" mass="106255">METRRTRRKAPPASLDMTNTKRFQPALTAVKARQSATTEFDDTDFEFSESDEESPRMSMGSFGYDSVSSASTPELPTPDHDTREPFAYYRKSTQGPSGPHLFRSSIASSRSVPSTEIDLYFERSPMQSQFQSELETPQFPMSDVETPLPTDTETLYTGSNIGSAKFPRSNLSTPHYPPSDIEAAQRTGSSIGAARFPRSEVGASYYSASNIEAPQYTGSSVPSSQFSRSNVGTPHYPPSDIEAPQYTGSSMASSQFSRSNLASDVEASQYTGSSLASSQFSRSNVGTPRYPASDVEAAQYTASSLASSQFSRSNLGTPQFPPSNFDAPQHTGSSIGSSQFPKSEASSSRRYAFSPCTPEAYRTVHPDVSQVEESEIRAWAPSQVAHWMHIAGYDESVIDAFIVNDITGNVLLNLRGDDLKELGIQSFGKRHQLMASIDHLRNTMMKKPPSRNRGSPSPTRRSYTASVSPTGEVISRGPNGNQLTEAEAVSIVGIEQVLPKPHNCSKGESCPKYRKYMRQMEKLAAEFPDAVLVPGKSIITGNPGNPETAKNMLRPKSDTEPSVVASSDVLGPQSTPRLSEEALSEIRKLDPQEKMRQFFSYQHIEHHSDSDSESETKAVPAPPVPAKVPPESAPMLPPPASLPNNVAANLRNLPKLVIPTDSDSDELTTAVTTQRTITPSMVSQMYGSPTVVQEYGPFSNARNMPPAECYRQGTPFSEMDVPVTAEMEGPIARETSQSVPPDMRYGNMMRARHLKPISRSPSARAHPGMPLRRVREGKPLTPIDDPADLHRSPRIGHKTGKNTSVASADPSVTRSGYMKKRKPARFLRHDWQEGHFTLRGTNLAMHRDELSALRRSRALEEIDVDEYAVACSALASSSKLTAAFKKSLLRNGNHPAKDATAFTFSLVPASKENEKKMLFGNKDIKSHHFAVKTRDERIDWMRDMMLAKALKKGREDGYEMKPEGNFI</sequence>
<feature type="region of interest" description="Disordered" evidence="1">
    <location>
        <begin position="759"/>
        <end position="817"/>
    </location>
</feature>
<feature type="compositionally biased region" description="Acidic residues" evidence="1">
    <location>
        <begin position="39"/>
        <end position="52"/>
    </location>
</feature>
<dbReference type="VEuPathDB" id="FungiDB:ASPNIDRAFT2_1019111"/>
<feature type="compositionally biased region" description="Polar residues" evidence="1">
    <location>
        <begin position="452"/>
        <end position="469"/>
    </location>
</feature>
<dbReference type="SUPFAM" id="SSF47769">
    <property type="entry name" value="SAM/Pointed domain"/>
    <property type="match status" value="1"/>
</dbReference>
<dbReference type="Gene3D" id="2.30.29.30">
    <property type="entry name" value="Pleckstrin-homology domain (PH domain)/Phosphotyrosine-binding domain (PTB)"/>
    <property type="match status" value="1"/>
</dbReference>
<dbReference type="Pfam" id="PF07647">
    <property type="entry name" value="SAM_2"/>
    <property type="match status" value="1"/>
</dbReference>
<dbReference type="CDD" id="cd09535">
    <property type="entry name" value="SAM_BOI-like_fungal"/>
    <property type="match status" value="1"/>
</dbReference>
<keyword evidence="2" id="KW-0808">Transferase</keyword>
<dbReference type="Pfam" id="PF00169">
    <property type="entry name" value="PH"/>
    <property type="match status" value="1"/>
</dbReference>
<evidence type="ECO:0000256" key="1">
    <source>
        <dbReference type="SAM" id="MobiDB-lite"/>
    </source>
</evidence>
<name>A0A254UGX5_ASPNG</name>
<dbReference type="InterPro" id="IPR001660">
    <property type="entry name" value="SAM"/>
</dbReference>
<dbReference type="PROSITE" id="PS50105">
    <property type="entry name" value="SAM_DOMAIN"/>
    <property type="match status" value="1"/>
</dbReference>
<dbReference type="SMART" id="SM00454">
    <property type="entry name" value="SAM"/>
    <property type="match status" value="1"/>
</dbReference>
<feature type="region of interest" description="Disordered" evidence="1">
    <location>
        <begin position="160"/>
        <end position="188"/>
    </location>
</feature>
<dbReference type="GO" id="GO:0016779">
    <property type="term" value="F:nucleotidyltransferase activity"/>
    <property type="evidence" value="ECO:0007669"/>
    <property type="project" value="UniProtKB-KW"/>
</dbReference>
<feature type="region of interest" description="Disordered" evidence="1">
    <location>
        <begin position="1"/>
        <end position="81"/>
    </location>
</feature>
<dbReference type="EMBL" id="NKJJ02000007">
    <property type="protein sequence ID" value="TPR08324.1"/>
    <property type="molecule type" value="Genomic_DNA"/>
</dbReference>
<dbReference type="SMART" id="SM00233">
    <property type="entry name" value="PH"/>
    <property type="match status" value="1"/>
</dbReference>
<feature type="region of interest" description="Disordered" evidence="1">
    <location>
        <begin position="216"/>
        <end position="252"/>
    </location>
</feature>
<dbReference type="PROSITE" id="PS50003">
    <property type="entry name" value="PH_DOMAIN"/>
    <property type="match status" value="1"/>
</dbReference>
<dbReference type="InterPro" id="IPR013761">
    <property type="entry name" value="SAM/pointed_sf"/>
</dbReference>
<keyword evidence="2" id="KW-0548">Nucleotidyltransferase</keyword>
<feature type="region of interest" description="Disordered" evidence="1">
    <location>
        <begin position="604"/>
        <end position="625"/>
    </location>
</feature>
<feature type="compositionally biased region" description="Basic and acidic residues" evidence="1">
    <location>
        <begin position="604"/>
        <end position="616"/>
    </location>
</feature>